<feature type="compositionally biased region" description="Polar residues" evidence="1">
    <location>
        <begin position="225"/>
        <end position="235"/>
    </location>
</feature>
<feature type="compositionally biased region" description="Basic and acidic residues" evidence="1">
    <location>
        <begin position="303"/>
        <end position="312"/>
    </location>
</feature>
<reference evidence="2 3" key="1">
    <citation type="submission" date="2017-04" db="EMBL/GenBank/DDBJ databases">
        <title>Draft genome sequence of Tuber borchii Vittad., a whitish edible truffle.</title>
        <authorList>
            <consortium name="DOE Joint Genome Institute"/>
            <person name="Murat C."/>
            <person name="Kuo A."/>
            <person name="Barry K.W."/>
            <person name="Clum A."/>
            <person name="Dockter R.B."/>
            <person name="Fauchery L."/>
            <person name="Iotti M."/>
            <person name="Kohler A."/>
            <person name="Labutti K."/>
            <person name="Lindquist E.A."/>
            <person name="Lipzen A."/>
            <person name="Ohm R.A."/>
            <person name="Wang M."/>
            <person name="Grigoriev I.V."/>
            <person name="Zambonelli A."/>
            <person name="Martin F.M."/>
        </authorList>
    </citation>
    <scope>NUCLEOTIDE SEQUENCE [LARGE SCALE GENOMIC DNA]</scope>
    <source>
        <strain evidence="2 3">Tbo3840</strain>
    </source>
</reference>
<feature type="region of interest" description="Disordered" evidence="1">
    <location>
        <begin position="303"/>
        <end position="416"/>
    </location>
</feature>
<proteinExistence type="predicted"/>
<feature type="region of interest" description="Disordered" evidence="1">
    <location>
        <begin position="152"/>
        <end position="203"/>
    </location>
</feature>
<evidence type="ECO:0000313" key="3">
    <source>
        <dbReference type="Proteomes" id="UP000244722"/>
    </source>
</evidence>
<keyword evidence="3" id="KW-1185">Reference proteome</keyword>
<dbReference type="Proteomes" id="UP000244722">
    <property type="component" value="Unassembled WGS sequence"/>
</dbReference>
<accession>A0A2T6ZQZ5</accession>
<dbReference type="AlphaFoldDB" id="A0A2T6ZQZ5"/>
<evidence type="ECO:0000256" key="1">
    <source>
        <dbReference type="SAM" id="MobiDB-lite"/>
    </source>
</evidence>
<feature type="compositionally biased region" description="Polar residues" evidence="1">
    <location>
        <begin position="168"/>
        <end position="183"/>
    </location>
</feature>
<comment type="caution">
    <text evidence="2">The sequence shown here is derived from an EMBL/GenBank/DDBJ whole genome shotgun (WGS) entry which is preliminary data.</text>
</comment>
<feature type="compositionally biased region" description="Polar residues" evidence="1">
    <location>
        <begin position="326"/>
        <end position="342"/>
    </location>
</feature>
<feature type="compositionally biased region" description="Polar residues" evidence="1">
    <location>
        <begin position="469"/>
        <end position="480"/>
    </location>
</feature>
<evidence type="ECO:0000313" key="2">
    <source>
        <dbReference type="EMBL" id="PUU77897.1"/>
    </source>
</evidence>
<gene>
    <name evidence="2" type="ORF">B9Z19DRAFT_1127598</name>
</gene>
<dbReference type="EMBL" id="NESQ01000136">
    <property type="protein sequence ID" value="PUU77897.1"/>
    <property type="molecule type" value="Genomic_DNA"/>
</dbReference>
<feature type="compositionally biased region" description="Basic and acidic residues" evidence="1">
    <location>
        <begin position="481"/>
        <end position="492"/>
    </location>
</feature>
<feature type="compositionally biased region" description="Basic and acidic residues" evidence="1">
    <location>
        <begin position="370"/>
        <end position="388"/>
    </location>
</feature>
<feature type="region of interest" description="Disordered" evidence="1">
    <location>
        <begin position="1"/>
        <end position="139"/>
    </location>
</feature>
<organism evidence="2 3">
    <name type="scientific">Tuber borchii</name>
    <name type="common">White truffle</name>
    <dbReference type="NCBI Taxonomy" id="42251"/>
    <lineage>
        <taxon>Eukaryota</taxon>
        <taxon>Fungi</taxon>
        <taxon>Dikarya</taxon>
        <taxon>Ascomycota</taxon>
        <taxon>Pezizomycotina</taxon>
        <taxon>Pezizomycetes</taxon>
        <taxon>Pezizales</taxon>
        <taxon>Tuberaceae</taxon>
        <taxon>Tuber</taxon>
    </lineage>
</organism>
<feature type="compositionally biased region" description="Polar residues" evidence="1">
    <location>
        <begin position="30"/>
        <end position="44"/>
    </location>
</feature>
<name>A0A2T6ZQZ5_TUBBO</name>
<sequence length="492" mass="53467">MPPSPGGDSYRPRSPFTPHPTWDSYRSDSSRFANSRAATNQPVTSRAEDPVSSWDRSPFHRCCQGTSDEPGVGRVTKKPLPDRRDRNSIPSSQRFRDGNNRSSLHAGKGIIIEVRNGPPGSSRACNPPESSLTHTRDFSKFSLTIDSPRLLAESQNLGQPTKEFSWLGENNSVTSSARSQPDTNVPHPRGREGSPEDTSYSSGSRFLVAIAFAAREKGASKPDSAPNTDPSDSTWRTTIFTRSIWELVHGRAQQAKNCPTAALLPQNVPLFGSKISASRPGHLRSRKAKFKGSLEEYYQMLSDKEKKEHDDNPTFPTGSREDGGPTFSSSSEGEDYNQTSLKNPGCLDRASPGLSLSSVLNDSTNNTRPIEAKKDSALSKAQQEDPPKSEAQAASENAHLTKDTLRAGSVPNRSTHSIAPTRKLVIARGKQLRPELVQAMALLRASTSQSVHPEHECGKGHLPLASEGTPVTTLEISSCTSEKDGIPEPPNR</sequence>
<protein>
    <submittedName>
        <fullName evidence="2">Uncharacterized protein</fullName>
    </submittedName>
</protein>
<feature type="region of interest" description="Disordered" evidence="1">
    <location>
        <begin position="452"/>
        <end position="492"/>
    </location>
</feature>
<feature type="compositionally biased region" description="Polar residues" evidence="1">
    <location>
        <begin position="354"/>
        <end position="368"/>
    </location>
</feature>
<feature type="region of interest" description="Disordered" evidence="1">
    <location>
        <begin position="216"/>
        <end position="235"/>
    </location>
</feature>